<keyword evidence="6" id="KW-1185">Reference proteome</keyword>
<dbReference type="Proteomes" id="UP000053989">
    <property type="component" value="Unassembled WGS sequence"/>
</dbReference>
<dbReference type="PANTHER" id="PTHR15526:SF5">
    <property type="entry name" value="MUSKELIN"/>
    <property type="match status" value="1"/>
</dbReference>
<dbReference type="InterPro" id="IPR006652">
    <property type="entry name" value="Kelch_1"/>
</dbReference>
<dbReference type="SUPFAM" id="SSF49785">
    <property type="entry name" value="Galactose-binding domain-like"/>
    <property type="match status" value="1"/>
</dbReference>
<organism evidence="5 6">
    <name type="scientific">Scleroderma citrinum Foug A</name>
    <dbReference type="NCBI Taxonomy" id="1036808"/>
    <lineage>
        <taxon>Eukaryota</taxon>
        <taxon>Fungi</taxon>
        <taxon>Dikarya</taxon>
        <taxon>Basidiomycota</taxon>
        <taxon>Agaricomycotina</taxon>
        <taxon>Agaricomycetes</taxon>
        <taxon>Agaricomycetidae</taxon>
        <taxon>Boletales</taxon>
        <taxon>Sclerodermatineae</taxon>
        <taxon>Sclerodermataceae</taxon>
        <taxon>Scleroderma</taxon>
    </lineage>
</organism>
<reference evidence="5 6" key="1">
    <citation type="submission" date="2014-04" db="EMBL/GenBank/DDBJ databases">
        <authorList>
            <consortium name="DOE Joint Genome Institute"/>
            <person name="Kuo A."/>
            <person name="Kohler A."/>
            <person name="Nagy L.G."/>
            <person name="Floudas D."/>
            <person name="Copeland A."/>
            <person name="Barry K.W."/>
            <person name="Cichocki N."/>
            <person name="Veneault-Fourrey C."/>
            <person name="LaButti K."/>
            <person name="Lindquist E.A."/>
            <person name="Lipzen A."/>
            <person name="Lundell T."/>
            <person name="Morin E."/>
            <person name="Murat C."/>
            <person name="Sun H."/>
            <person name="Tunlid A."/>
            <person name="Henrissat B."/>
            <person name="Grigoriev I.V."/>
            <person name="Hibbett D.S."/>
            <person name="Martin F."/>
            <person name="Nordberg H.P."/>
            <person name="Cantor M.N."/>
            <person name="Hua S.X."/>
        </authorList>
    </citation>
    <scope>NUCLEOTIDE SEQUENCE [LARGE SCALE GENOMIC DNA]</scope>
    <source>
        <strain evidence="5 6">Foug A</strain>
    </source>
</reference>
<protein>
    <recommendedName>
        <fullName evidence="4">Muskelin N-terminal domain-containing protein</fullName>
    </recommendedName>
</protein>
<feature type="compositionally biased region" description="Basic and acidic residues" evidence="3">
    <location>
        <begin position="610"/>
        <end position="630"/>
    </location>
</feature>
<dbReference type="SUPFAM" id="SSF50965">
    <property type="entry name" value="Galactose oxidase, central domain"/>
    <property type="match status" value="1"/>
</dbReference>
<feature type="region of interest" description="Disordered" evidence="3">
    <location>
        <begin position="716"/>
        <end position="796"/>
    </location>
</feature>
<accession>A0A0C3A792</accession>
<sequence>VTSSSLLPPTEPLVYTIAGGSEHSGQYVAENIKIDRPHDQLSRWSGAQQPPSMKQWILLRLDTLAVVKSITFGKFHRKHPCNMREFKLYVGLHPDHMIQVLHTNLKDDVIPETFAIPQSNKDGVPFTTRFIKIIPLSAHGQSFHISIWYVSVAGITEPSYVEPLRVQYDEYREAIVLRHILKHLRKRRLLTPYSSILMRTRLELEHPLVSALHTSLVLQGDFSFAESIFPKMSSARLFDNYIRSCQPHACWTRLHGSDADGDAPGPRGGHAMALDASRGIIYLLGGWDGRKSLDDLWAYDIGTERWEMLCRTTEREKNGPSPRSCHKMVCDSKAGCLYVLGRLGDDVGRVPPSSDGGAEEGQTQTGDGNGTQGGSFCSGFYRYHTRGLDAGKWDLLSFDTATSGGPQLIFDHQMVMDSDAQMIYVFGGRVVHGDWDSPKPASASPSSQLPIPPRYGHSMVLDPLTHTLFIFAGQRDNRYLSDMYAFDLESNAVTELFANFSTVGGPDACFTQRAVVDPRLREIYVFCGLTRGKQTGTLNVLTADAPNWVYRYTCPNVPGTWTQILPENVHENFSDVPRPRYAHQVVYDEKTGRVFLHGGNAGEQGDDDDGRGSGERDRDGDRDEGADRDDHSRTVVRELRLDDFWSMTLVRAGAEEVIRRGFYHIRRQRFREMCEDLPALTALHYLQKDVADVVDHANSEEADSFRSLLSYLLAITPPKSRSPPSERSDAGPSDQGHQYSHEDVPPKKRTRSSSPSEEDVWTSTIEDEGVAEESRSVSRSTATPMTRSGAQKRSHAVLLLDEDPLERLSAGSGSGMQEKKSLLSADRFCQRTEVFEALLAFIEAGAKQPEGSLLDLVDTEDGL</sequence>
<reference evidence="6" key="2">
    <citation type="submission" date="2015-01" db="EMBL/GenBank/DDBJ databases">
        <title>Evolutionary Origins and Diversification of the Mycorrhizal Mutualists.</title>
        <authorList>
            <consortium name="DOE Joint Genome Institute"/>
            <consortium name="Mycorrhizal Genomics Consortium"/>
            <person name="Kohler A."/>
            <person name="Kuo A."/>
            <person name="Nagy L.G."/>
            <person name="Floudas D."/>
            <person name="Copeland A."/>
            <person name="Barry K.W."/>
            <person name="Cichocki N."/>
            <person name="Veneault-Fourrey C."/>
            <person name="LaButti K."/>
            <person name="Lindquist E.A."/>
            <person name="Lipzen A."/>
            <person name="Lundell T."/>
            <person name="Morin E."/>
            <person name="Murat C."/>
            <person name="Riley R."/>
            <person name="Ohm R."/>
            <person name="Sun H."/>
            <person name="Tunlid A."/>
            <person name="Henrissat B."/>
            <person name="Grigoriev I.V."/>
            <person name="Hibbett D.S."/>
            <person name="Martin F."/>
        </authorList>
    </citation>
    <scope>NUCLEOTIDE SEQUENCE [LARGE SCALE GENOMIC DNA]</scope>
    <source>
        <strain evidence="6">Foug A</strain>
    </source>
</reference>
<dbReference type="InParanoid" id="A0A0C3A792"/>
<dbReference type="AlphaFoldDB" id="A0A0C3A792"/>
<dbReference type="InterPro" id="IPR010565">
    <property type="entry name" value="Muskelin_N"/>
</dbReference>
<dbReference type="InterPro" id="IPR015915">
    <property type="entry name" value="Kelch-typ_b-propeller"/>
</dbReference>
<dbReference type="InterPro" id="IPR011043">
    <property type="entry name" value="Gal_Oxase/kelch_b-propeller"/>
</dbReference>
<keyword evidence="1" id="KW-0880">Kelch repeat</keyword>
<feature type="non-terminal residue" evidence="5">
    <location>
        <position position="1"/>
    </location>
</feature>
<dbReference type="OrthoDB" id="10052615at2759"/>
<name>A0A0C3A792_9AGAM</name>
<feature type="domain" description="Muskelin N-terminal" evidence="4">
    <location>
        <begin position="13"/>
        <end position="207"/>
    </location>
</feature>
<feature type="compositionally biased region" description="Polar residues" evidence="3">
    <location>
        <begin position="777"/>
        <end position="789"/>
    </location>
</feature>
<evidence type="ECO:0000256" key="1">
    <source>
        <dbReference type="ARBA" id="ARBA00022441"/>
    </source>
</evidence>
<dbReference type="Gene3D" id="2.60.120.260">
    <property type="entry name" value="Galactose-binding domain-like"/>
    <property type="match status" value="1"/>
</dbReference>
<dbReference type="EMBL" id="KN822006">
    <property type="protein sequence ID" value="KIM69538.1"/>
    <property type="molecule type" value="Genomic_DNA"/>
</dbReference>
<dbReference type="InterPro" id="IPR008979">
    <property type="entry name" value="Galactose-bd-like_sf"/>
</dbReference>
<proteinExistence type="predicted"/>
<evidence type="ECO:0000313" key="5">
    <source>
        <dbReference type="EMBL" id="KIM69538.1"/>
    </source>
</evidence>
<dbReference type="Pfam" id="PF06588">
    <property type="entry name" value="Muskelin_N"/>
    <property type="match status" value="1"/>
</dbReference>
<dbReference type="InterPro" id="IPR052456">
    <property type="entry name" value="CTLH_complex_component"/>
</dbReference>
<feature type="region of interest" description="Disordered" evidence="3">
    <location>
        <begin position="348"/>
        <end position="372"/>
    </location>
</feature>
<evidence type="ECO:0000256" key="3">
    <source>
        <dbReference type="SAM" id="MobiDB-lite"/>
    </source>
</evidence>
<feature type="region of interest" description="Disordered" evidence="3">
    <location>
        <begin position="596"/>
        <end position="630"/>
    </location>
</feature>
<evidence type="ECO:0000313" key="6">
    <source>
        <dbReference type="Proteomes" id="UP000053989"/>
    </source>
</evidence>
<evidence type="ECO:0000259" key="4">
    <source>
        <dbReference type="Pfam" id="PF06588"/>
    </source>
</evidence>
<dbReference type="Pfam" id="PF01344">
    <property type="entry name" value="Kelch_1"/>
    <property type="match status" value="1"/>
</dbReference>
<dbReference type="HOGENOM" id="CLU_004210_0_0_1"/>
<feature type="non-terminal residue" evidence="5">
    <location>
        <position position="863"/>
    </location>
</feature>
<dbReference type="PANTHER" id="PTHR15526">
    <property type="entry name" value="MUSKELIN"/>
    <property type="match status" value="1"/>
</dbReference>
<dbReference type="GO" id="GO:0005737">
    <property type="term" value="C:cytoplasm"/>
    <property type="evidence" value="ECO:0007669"/>
    <property type="project" value="TreeGrafter"/>
</dbReference>
<feature type="compositionally biased region" description="Acidic residues" evidence="3">
    <location>
        <begin position="756"/>
        <end position="771"/>
    </location>
</feature>
<evidence type="ECO:0000256" key="2">
    <source>
        <dbReference type="ARBA" id="ARBA00022737"/>
    </source>
</evidence>
<dbReference type="FunCoup" id="A0A0C3A792">
    <property type="interactions" value="499"/>
</dbReference>
<dbReference type="Gene3D" id="2.120.10.80">
    <property type="entry name" value="Kelch-type beta propeller"/>
    <property type="match status" value="2"/>
</dbReference>
<dbReference type="STRING" id="1036808.A0A0C3A792"/>
<gene>
    <name evidence="5" type="ORF">SCLCIDRAFT_97540</name>
</gene>
<keyword evidence="2" id="KW-0677">Repeat</keyword>